<reference evidence="2 3" key="1">
    <citation type="submission" date="2016-02" db="EMBL/GenBank/DDBJ databases">
        <title>Complete genome sequence of Halocynthiibacter arcticus PAMC 20958t from arctic marine sediment.</title>
        <authorList>
            <person name="Lee Y.M."/>
            <person name="Baek K."/>
            <person name="Lee H.K."/>
            <person name="Shin S.C."/>
        </authorList>
    </citation>
    <scope>NUCLEOTIDE SEQUENCE [LARGE SCALE GENOMIC DNA]</scope>
    <source>
        <strain evidence="2">PAMC 20958</strain>
    </source>
</reference>
<evidence type="ECO:0000256" key="1">
    <source>
        <dbReference type="SAM" id="MobiDB-lite"/>
    </source>
</evidence>
<name>A0A126UZZ1_9RHOB</name>
<dbReference type="OrthoDB" id="9793521at2"/>
<accession>A0A126UZZ1</accession>
<protein>
    <submittedName>
        <fullName evidence="2">Uncharacterized protein</fullName>
    </submittedName>
</protein>
<evidence type="ECO:0000313" key="3">
    <source>
        <dbReference type="Proteomes" id="UP000070371"/>
    </source>
</evidence>
<dbReference type="STRING" id="1579316.RC74_10435"/>
<sequence length="69" mass="7223">MRTSDFNKPTPAYHHLKHPGGRLTKIGGQAVSLAPQLGQAFASLGASVSRIAVKRGAIMGHRSGCVSQL</sequence>
<evidence type="ECO:0000313" key="2">
    <source>
        <dbReference type="EMBL" id="AML51623.1"/>
    </source>
</evidence>
<gene>
    <name evidence="2" type="ORF">RC74_10435</name>
</gene>
<feature type="region of interest" description="Disordered" evidence="1">
    <location>
        <begin position="1"/>
        <end position="20"/>
    </location>
</feature>
<organism evidence="2 3">
    <name type="scientific">Falsihalocynthiibacter arcticus</name>
    <dbReference type="NCBI Taxonomy" id="1579316"/>
    <lineage>
        <taxon>Bacteria</taxon>
        <taxon>Pseudomonadati</taxon>
        <taxon>Pseudomonadota</taxon>
        <taxon>Alphaproteobacteria</taxon>
        <taxon>Rhodobacterales</taxon>
        <taxon>Roseobacteraceae</taxon>
        <taxon>Falsihalocynthiibacter</taxon>
    </lineage>
</organism>
<proteinExistence type="predicted"/>
<dbReference type="RefSeq" id="WP_062628200.1">
    <property type="nucleotide sequence ID" value="NZ_CP014327.1"/>
</dbReference>
<dbReference type="AlphaFoldDB" id="A0A126UZZ1"/>
<dbReference type="Proteomes" id="UP000070371">
    <property type="component" value="Chromosome"/>
</dbReference>
<dbReference type="KEGG" id="hat:RC74_10435"/>
<keyword evidence="3" id="KW-1185">Reference proteome</keyword>
<dbReference type="EMBL" id="CP014327">
    <property type="protein sequence ID" value="AML51623.1"/>
    <property type="molecule type" value="Genomic_DNA"/>
</dbReference>